<gene>
    <name evidence="2" type="ORF">sS8_2031</name>
</gene>
<organism evidence="2 3">
    <name type="scientific">Methylocaldum marinum</name>
    <dbReference type="NCBI Taxonomy" id="1432792"/>
    <lineage>
        <taxon>Bacteria</taxon>
        <taxon>Pseudomonadati</taxon>
        <taxon>Pseudomonadota</taxon>
        <taxon>Gammaproteobacteria</taxon>
        <taxon>Methylococcales</taxon>
        <taxon>Methylococcaceae</taxon>
        <taxon>Methylocaldum</taxon>
    </lineage>
</organism>
<evidence type="ECO:0000256" key="1">
    <source>
        <dbReference type="SAM" id="Phobius"/>
    </source>
</evidence>
<dbReference type="Pfam" id="PF25659">
    <property type="entry name" value="YohP"/>
    <property type="match status" value="1"/>
</dbReference>
<sequence length="84" mass="9493">MYRPSTFRLAFGCIDAQRERFINVGRTRARNETGDRLSQSLRTKIEFTRGGRNMGSILRFLGSAIGIIFLIGLLVVIGILMLIF</sequence>
<feature type="transmembrane region" description="Helical" evidence="1">
    <location>
        <begin position="57"/>
        <end position="83"/>
    </location>
</feature>
<keyword evidence="3" id="KW-1185">Reference proteome</keyword>
<evidence type="ECO:0000313" key="3">
    <source>
        <dbReference type="Proteomes" id="UP000266313"/>
    </source>
</evidence>
<accession>A0A250KQP0</accession>
<keyword evidence="1" id="KW-1133">Transmembrane helix</keyword>
<evidence type="ECO:0000313" key="2">
    <source>
        <dbReference type="EMBL" id="BBA33985.1"/>
    </source>
</evidence>
<name>A0A250KQP0_9GAMM</name>
<dbReference type="KEGG" id="mmai:sS8_2031"/>
<dbReference type="Proteomes" id="UP000266313">
    <property type="component" value="Chromosome"/>
</dbReference>
<dbReference type="InterPro" id="IPR057715">
    <property type="entry name" value="YohP-like"/>
</dbReference>
<keyword evidence="1" id="KW-0472">Membrane</keyword>
<dbReference type="EMBL" id="AP017928">
    <property type="protein sequence ID" value="BBA33985.1"/>
    <property type="molecule type" value="Genomic_DNA"/>
</dbReference>
<keyword evidence="1" id="KW-0812">Transmembrane</keyword>
<reference evidence="2 3" key="1">
    <citation type="submission" date="2016-12" db="EMBL/GenBank/DDBJ databases">
        <title>Genome sequencing of Methylocaldum marinum.</title>
        <authorList>
            <person name="Takeuchi M."/>
            <person name="Kamagata Y."/>
            <person name="Hiraoka S."/>
            <person name="Oshima K."/>
            <person name="Hattori M."/>
            <person name="Iwasaki W."/>
        </authorList>
    </citation>
    <scope>NUCLEOTIDE SEQUENCE [LARGE SCALE GENOMIC DNA]</scope>
    <source>
        <strain evidence="2 3">S8</strain>
    </source>
</reference>
<dbReference type="AlphaFoldDB" id="A0A250KQP0"/>
<proteinExistence type="predicted"/>
<protein>
    <submittedName>
        <fullName evidence="2">Uncharacterized protein</fullName>
    </submittedName>
</protein>